<gene>
    <name evidence="1" type="ORF">ASPTUDRAFT_39247</name>
</gene>
<dbReference type="Proteomes" id="UP000184304">
    <property type="component" value="Unassembled WGS sequence"/>
</dbReference>
<dbReference type="EMBL" id="KV878187">
    <property type="protein sequence ID" value="OJI86388.1"/>
    <property type="molecule type" value="Genomic_DNA"/>
</dbReference>
<evidence type="ECO:0000313" key="2">
    <source>
        <dbReference type="Proteomes" id="UP000184304"/>
    </source>
</evidence>
<name>A0A1L9NAR9_ASPTC</name>
<dbReference type="AlphaFoldDB" id="A0A1L9NAR9"/>
<proteinExistence type="predicted"/>
<reference evidence="2" key="1">
    <citation type="journal article" date="2017" name="Genome Biol.">
        <title>Comparative genomics reveals high biological diversity and specific adaptations in the industrially and medically important fungal genus Aspergillus.</title>
        <authorList>
            <person name="de Vries R.P."/>
            <person name="Riley R."/>
            <person name="Wiebenga A."/>
            <person name="Aguilar-Osorio G."/>
            <person name="Amillis S."/>
            <person name="Uchima C.A."/>
            <person name="Anderluh G."/>
            <person name="Asadollahi M."/>
            <person name="Askin M."/>
            <person name="Barry K."/>
            <person name="Battaglia E."/>
            <person name="Bayram O."/>
            <person name="Benocci T."/>
            <person name="Braus-Stromeyer S.A."/>
            <person name="Caldana C."/>
            <person name="Canovas D."/>
            <person name="Cerqueira G.C."/>
            <person name="Chen F."/>
            <person name="Chen W."/>
            <person name="Choi C."/>
            <person name="Clum A."/>
            <person name="Dos Santos R.A."/>
            <person name="Damasio A.R."/>
            <person name="Diallinas G."/>
            <person name="Emri T."/>
            <person name="Fekete E."/>
            <person name="Flipphi M."/>
            <person name="Freyberg S."/>
            <person name="Gallo A."/>
            <person name="Gournas C."/>
            <person name="Habgood R."/>
            <person name="Hainaut M."/>
            <person name="Harispe M.L."/>
            <person name="Henrissat B."/>
            <person name="Hilden K.S."/>
            <person name="Hope R."/>
            <person name="Hossain A."/>
            <person name="Karabika E."/>
            <person name="Karaffa L."/>
            <person name="Karanyi Z."/>
            <person name="Krasevec N."/>
            <person name="Kuo A."/>
            <person name="Kusch H."/>
            <person name="LaButti K."/>
            <person name="Lagendijk E.L."/>
            <person name="Lapidus A."/>
            <person name="Levasseur A."/>
            <person name="Lindquist E."/>
            <person name="Lipzen A."/>
            <person name="Logrieco A.F."/>
            <person name="MacCabe A."/>
            <person name="Maekelae M.R."/>
            <person name="Malavazi I."/>
            <person name="Melin P."/>
            <person name="Meyer V."/>
            <person name="Mielnichuk N."/>
            <person name="Miskei M."/>
            <person name="Molnar A.P."/>
            <person name="Mule G."/>
            <person name="Ngan C.Y."/>
            <person name="Orejas M."/>
            <person name="Orosz E."/>
            <person name="Ouedraogo J.P."/>
            <person name="Overkamp K.M."/>
            <person name="Park H.-S."/>
            <person name="Perrone G."/>
            <person name="Piumi F."/>
            <person name="Punt P.J."/>
            <person name="Ram A.F."/>
            <person name="Ramon A."/>
            <person name="Rauscher S."/>
            <person name="Record E."/>
            <person name="Riano-Pachon D.M."/>
            <person name="Robert V."/>
            <person name="Roehrig J."/>
            <person name="Ruller R."/>
            <person name="Salamov A."/>
            <person name="Salih N.S."/>
            <person name="Samson R.A."/>
            <person name="Sandor E."/>
            <person name="Sanguinetti M."/>
            <person name="Schuetze T."/>
            <person name="Sepcic K."/>
            <person name="Shelest E."/>
            <person name="Sherlock G."/>
            <person name="Sophianopoulou V."/>
            <person name="Squina F.M."/>
            <person name="Sun H."/>
            <person name="Susca A."/>
            <person name="Todd R.B."/>
            <person name="Tsang A."/>
            <person name="Unkles S.E."/>
            <person name="van de Wiele N."/>
            <person name="van Rossen-Uffink D."/>
            <person name="Oliveira J.V."/>
            <person name="Vesth T.C."/>
            <person name="Visser J."/>
            <person name="Yu J.-H."/>
            <person name="Zhou M."/>
            <person name="Andersen M.R."/>
            <person name="Archer D.B."/>
            <person name="Baker S.E."/>
            <person name="Benoit I."/>
            <person name="Brakhage A.A."/>
            <person name="Braus G.H."/>
            <person name="Fischer R."/>
            <person name="Frisvad J.C."/>
            <person name="Goldman G.H."/>
            <person name="Houbraken J."/>
            <person name="Oakley B."/>
            <person name="Pocsi I."/>
            <person name="Scazzocchio C."/>
            <person name="Seiboth B."/>
            <person name="vanKuyk P.A."/>
            <person name="Wortman J."/>
            <person name="Dyer P.S."/>
            <person name="Grigoriev I.V."/>
        </authorList>
    </citation>
    <scope>NUCLEOTIDE SEQUENCE [LARGE SCALE GENOMIC DNA]</scope>
    <source>
        <strain evidence="2">CBS 134.48</strain>
    </source>
</reference>
<evidence type="ECO:0000313" key="1">
    <source>
        <dbReference type="EMBL" id="OJI86388.1"/>
    </source>
</evidence>
<protein>
    <submittedName>
        <fullName evidence="1">Uncharacterized protein</fullName>
    </submittedName>
</protein>
<sequence length="65" mass="7033">MFEFGLGTGHRAYGSQEVVSQVLVSASADLHPGLSLSFPSPGYHEPERTHSRIAFNSNCVKMALI</sequence>
<accession>A0A1L9NAR9</accession>
<dbReference type="VEuPathDB" id="FungiDB:ASPTUDRAFT_39247"/>
<keyword evidence="2" id="KW-1185">Reference proteome</keyword>
<organism evidence="1 2">
    <name type="scientific">Aspergillus tubingensis (strain CBS 134.48)</name>
    <dbReference type="NCBI Taxonomy" id="767770"/>
    <lineage>
        <taxon>Eukaryota</taxon>
        <taxon>Fungi</taxon>
        <taxon>Dikarya</taxon>
        <taxon>Ascomycota</taxon>
        <taxon>Pezizomycotina</taxon>
        <taxon>Eurotiomycetes</taxon>
        <taxon>Eurotiomycetidae</taxon>
        <taxon>Eurotiales</taxon>
        <taxon>Aspergillaceae</taxon>
        <taxon>Aspergillus</taxon>
        <taxon>Aspergillus subgen. Circumdati</taxon>
    </lineage>
</organism>